<dbReference type="Proteomes" id="UP000222366">
    <property type="component" value="Unassembled WGS sequence"/>
</dbReference>
<sequence>MKCFIFTFMMFFSLSVFSNQDELDFNTWEKTGGWGIYYKNPDNRFNPLKIKKYEKYYLPSLSYLINSFDMRNEDNKYCLIGYQFHKTKGHDEFESVIIFWENANYLIDWVIPDSGDNYNYKAILFSKPFIDMKDSVVPYKEAEGAQALWAKEGVIQMMEDCELHGQKITIKPSEVVDIK</sequence>
<organism evidence="2 3">
    <name type="scientific">Xenorhabdus stockiae</name>
    <dbReference type="NCBI Taxonomy" id="351614"/>
    <lineage>
        <taxon>Bacteria</taxon>
        <taxon>Pseudomonadati</taxon>
        <taxon>Pseudomonadota</taxon>
        <taxon>Gammaproteobacteria</taxon>
        <taxon>Enterobacterales</taxon>
        <taxon>Morganellaceae</taxon>
        <taxon>Xenorhabdus</taxon>
    </lineage>
</organism>
<feature type="signal peptide" evidence="1">
    <location>
        <begin position="1"/>
        <end position="18"/>
    </location>
</feature>
<keyword evidence="1" id="KW-0732">Signal</keyword>
<evidence type="ECO:0000313" key="3">
    <source>
        <dbReference type="Proteomes" id="UP000222366"/>
    </source>
</evidence>
<dbReference type="RefSeq" id="WP_099124915.1">
    <property type="nucleotide sequence ID" value="NZ_CAWNRH010000057.1"/>
</dbReference>
<feature type="chain" id="PRO_5012429156" evidence="1">
    <location>
        <begin position="19"/>
        <end position="179"/>
    </location>
</feature>
<dbReference type="EMBL" id="NJAJ01000015">
    <property type="protein sequence ID" value="PHM65585.1"/>
    <property type="molecule type" value="Genomic_DNA"/>
</dbReference>
<reference evidence="2 3" key="1">
    <citation type="journal article" date="2017" name="Nat. Microbiol.">
        <title>Natural product diversity associated with the nematode symbionts Photorhabdus and Xenorhabdus.</title>
        <authorList>
            <person name="Tobias N.J."/>
            <person name="Wolff H."/>
            <person name="Djahanschiri B."/>
            <person name="Grundmann F."/>
            <person name="Kronenwerth M."/>
            <person name="Shi Y.M."/>
            <person name="Simonyi S."/>
            <person name="Grun P."/>
            <person name="Shapiro-Ilan D."/>
            <person name="Pidot S.J."/>
            <person name="Stinear T.P."/>
            <person name="Ebersberger I."/>
            <person name="Bode H.B."/>
        </authorList>
    </citation>
    <scope>NUCLEOTIDE SEQUENCE [LARGE SCALE GENOMIC DNA]</scope>
    <source>
        <strain evidence="2 3">DSM 17904</strain>
    </source>
</reference>
<dbReference type="AlphaFoldDB" id="A0A2D0KQK9"/>
<keyword evidence="3" id="KW-1185">Reference proteome</keyword>
<comment type="caution">
    <text evidence="2">The sequence shown here is derived from an EMBL/GenBank/DDBJ whole genome shotgun (WGS) entry which is preliminary data.</text>
</comment>
<evidence type="ECO:0000256" key="1">
    <source>
        <dbReference type="SAM" id="SignalP"/>
    </source>
</evidence>
<name>A0A2D0KQK9_9GAMM</name>
<proteinExistence type="predicted"/>
<gene>
    <name evidence="2" type="ORF">Xsto_01943</name>
</gene>
<protein>
    <submittedName>
        <fullName evidence="2">Uncharacterized protein</fullName>
    </submittedName>
</protein>
<accession>A0A2D0KQK9</accession>
<evidence type="ECO:0000313" key="2">
    <source>
        <dbReference type="EMBL" id="PHM65585.1"/>
    </source>
</evidence>